<keyword evidence="3" id="KW-0804">Transcription</keyword>
<evidence type="ECO:0000313" key="6">
    <source>
        <dbReference type="Proteomes" id="UP000093476"/>
    </source>
</evidence>
<reference evidence="5 6" key="1">
    <citation type="submission" date="2015-12" db="EMBL/GenBank/DDBJ databases">
        <title>Genome comparisons provide insights into the role of secondary metabolites in the pathogenic phase of the Photorhabdus life cycle.</title>
        <authorList>
            <person name="Tobias N.J."/>
            <person name="Mishra B."/>
            <person name="Gupta D.K."/>
            <person name="Thines M."/>
            <person name="Stinear T.P."/>
            <person name="Bode H.B."/>
        </authorList>
    </citation>
    <scope>NUCLEOTIDE SEQUENCE [LARGE SCALE GENOMIC DNA]</scope>
    <source>
        <strain evidence="5 6">PB68.1</strain>
    </source>
</reference>
<dbReference type="SMART" id="SM00347">
    <property type="entry name" value="HTH_MARR"/>
    <property type="match status" value="1"/>
</dbReference>
<dbReference type="STRING" id="286156.Ppb6_02801"/>
<dbReference type="Proteomes" id="UP000093476">
    <property type="component" value="Unassembled WGS sequence"/>
</dbReference>
<evidence type="ECO:0000256" key="2">
    <source>
        <dbReference type="ARBA" id="ARBA00023125"/>
    </source>
</evidence>
<dbReference type="PRINTS" id="PR00598">
    <property type="entry name" value="HTHMARR"/>
</dbReference>
<dbReference type="InterPro" id="IPR023187">
    <property type="entry name" value="Tscrpt_reg_MarR-type_CS"/>
</dbReference>
<dbReference type="Pfam" id="PF01047">
    <property type="entry name" value="MarR"/>
    <property type="match status" value="1"/>
</dbReference>
<organism evidence="5 6">
    <name type="scientific">Photorhabdus australis subsp. thailandensis</name>
    <dbReference type="NCBI Taxonomy" id="2805096"/>
    <lineage>
        <taxon>Bacteria</taxon>
        <taxon>Pseudomonadati</taxon>
        <taxon>Pseudomonadota</taxon>
        <taxon>Gammaproteobacteria</taxon>
        <taxon>Enterobacterales</taxon>
        <taxon>Morganellaceae</taxon>
        <taxon>Photorhabdus</taxon>
    </lineage>
</organism>
<dbReference type="InterPro" id="IPR036388">
    <property type="entry name" value="WH-like_DNA-bd_sf"/>
</dbReference>
<dbReference type="SUPFAM" id="SSF46785">
    <property type="entry name" value="Winged helix' DNA-binding domain"/>
    <property type="match status" value="1"/>
</dbReference>
<dbReference type="PROSITE" id="PS01117">
    <property type="entry name" value="HTH_MARR_1"/>
    <property type="match status" value="1"/>
</dbReference>
<dbReference type="PROSITE" id="PS50995">
    <property type="entry name" value="HTH_MARR_2"/>
    <property type="match status" value="1"/>
</dbReference>
<dbReference type="InterPro" id="IPR039422">
    <property type="entry name" value="MarR/SlyA-like"/>
</dbReference>
<dbReference type="GO" id="GO:0003677">
    <property type="term" value="F:DNA binding"/>
    <property type="evidence" value="ECO:0007669"/>
    <property type="project" value="UniProtKB-KW"/>
</dbReference>
<dbReference type="AlphaFoldDB" id="A0A1C0U233"/>
<dbReference type="Gene3D" id="1.10.10.10">
    <property type="entry name" value="Winged helix-like DNA-binding domain superfamily/Winged helix DNA-binding domain"/>
    <property type="match status" value="1"/>
</dbReference>
<protein>
    <submittedName>
        <fullName evidence="5">Transcriptional regulator SlyA</fullName>
    </submittedName>
</protein>
<evidence type="ECO:0000256" key="3">
    <source>
        <dbReference type="ARBA" id="ARBA00023163"/>
    </source>
</evidence>
<sequence length="153" mass="17221">MYTSLLTLADDTFCLRLQRAARMWRKVSDEELSKLNLSEATTTPLWLINKLGEGLRQRTLADHMGLEGQSLVRLLDQLEGAGLLIRKDDPTDRRAKALYLTDEGRNLAEQAEIVVRNIRARLLDGEPNENLAIVDRVFDKIINAASATSENSE</sequence>
<dbReference type="RefSeq" id="WP_083195644.1">
    <property type="nucleotide sequence ID" value="NZ_CAWMQZ010000100.1"/>
</dbReference>
<dbReference type="PANTHER" id="PTHR33164">
    <property type="entry name" value="TRANSCRIPTIONAL REGULATOR, MARR FAMILY"/>
    <property type="match status" value="1"/>
</dbReference>
<evidence type="ECO:0000313" key="5">
    <source>
        <dbReference type="EMBL" id="OCQ52007.1"/>
    </source>
</evidence>
<dbReference type="PANTHER" id="PTHR33164:SF64">
    <property type="entry name" value="TRANSCRIPTIONAL REGULATOR SLYA"/>
    <property type="match status" value="1"/>
</dbReference>
<proteinExistence type="predicted"/>
<name>A0A1C0U233_9GAMM</name>
<dbReference type="InterPro" id="IPR000835">
    <property type="entry name" value="HTH_MarR-typ"/>
</dbReference>
<keyword evidence="1" id="KW-0805">Transcription regulation</keyword>
<dbReference type="GO" id="GO:0003700">
    <property type="term" value="F:DNA-binding transcription factor activity"/>
    <property type="evidence" value="ECO:0007669"/>
    <property type="project" value="InterPro"/>
</dbReference>
<accession>A0A1C0U233</accession>
<dbReference type="PATRIC" id="fig|286156.4.peg.3180"/>
<dbReference type="InterPro" id="IPR036390">
    <property type="entry name" value="WH_DNA-bd_sf"/>
</dbReference>
<dbReference type="GO" id="GO:0006950">
    <property type="term" value="P:response to stress"/>
    <property type="evidence" value="ECO:0007669"/>
    <property type="project" value="TreeGrafter"/>
</dbReference>
<keyword evidence="6" id="KW-1185">Reference proteome</keyword>
<keyword evidence="2" id="KW-0238">DNA-binding</keyword>
<feature type="domain" description="HTH marR-type" evidence="4">
    <location>
        <begin position="10"/>
        <end position="143"/>
    </location>
</feature>
<evidence type="ECO:0000259" key="4">
    <source>
        <dbReference type="PROSITE" id="PS50995"/>
    </source>
</evidence>
<dbReference type="EMBL" id="LOMY01000100">
    <property type="protein sequence ID" value="OCQ52007.1"/>
    <property type="molecule type" value="Genomic_DNA"/>
</dbReference>
<comment type="caution">
    <text evidence="5">The sequence shown here is derived from an EMBL/GenBank/DDBJ whole genome shotgun (WGS) entry which is preliminary data.</text>
</comment>
<evidence type="ECO:0000256" key="1">
    <source>
        <dbReference type="ARBA" id="ARBA00023015"/>
    </source>
</evidence>
<gene>
    <name evidence="5" type="primary">slyA_2</name>
    <name evidence="5" type="ORF">Ppb6_02801</name>
</gene>